<evidence type="ECO:0000313" key="3">
    <source>
        <dbReference type="Proteomes" id="UP000660729"/>
    </source>
</evidence>
<evidence type="ECO:0000313" key="2">
    <source>
        <dbReference type="EMBL" id="KAF7193205.1"/>
    </source>
</evidence>
<evidence type="ECO:0000256" key="1">
    <source>
        <dbReference type="SAM" id="Phobius"/>
    </source>
</evidence>
<dbReference type="InterPro" id="IPR040632">
    <property type="entry name" value="Sulfotransfer_4"/>
</dbReference>
<keyword evidence="1" id="KW-0812">Transmembrane</keyword>
<name>A0A8H6VNJ1_9PEZI</name>
<dbReference type="Pfam" id="PF17784">
    <property type="entry name" value="Sulfotransfer_4"/>
    <property type="match status" value="1"/>
</dbReference>
<keyword evidence="1" id="KW-0472">Membrane</keyword>
<dbReference type="PANTHER" id="PTHR36978:SF4">
    <property type="entry name" value="P-LOOP CONTAINING NUCLEOSIDE TRIPHOSPHATE HYDROLASE PROTEIN"/>
    <property type="match status" value="1"/>
</dbReference>
<dbReference type="AlphaFoldDB" id="A0A8H6VNJ1"/>
<dbReference type="Gene3D" id="3.40.50.300">
    <property type="entry name" value="P-loop containing nucleotide triphosphate hydrolases"/>
    <property type="match status" value="1"/>
</dbReference>
<comment type="caution">
    <text evidence="2">The sequence shown here is derived from an EMBL/GenBank/DDBJ whole genome shotgun (WGS) entry which is preliminary data.</text>
</comment>
<dbReference type="SUPFAM" id="SSF52540">
    <property type="entry name" value="P-loop containing nucleoside triphosphate hydrolases"/>
    <property type="match status" value="1"/>
</dbReference>
<organism evidence="2 3">
    <name type="scientific">Pseudocercospora fuligena</name>
    <dbReference type="NCBI Taxonomy" id="685502"/>
    <lineage>
        <taxon>Eukaryota</taxon>
        <taxon>Fungi</taxon>
        <taxon>Dikarya</taxon>
        <taxon>Ascomycota</taxon>
        <taxon>Pezizomycotina</taxon>
        <taxon>Dothideomycetes</taxon>
        <taxon>Dothideomycetidae</taxon>
        <taxon>Mycosphaerellales</taxon>
        <taxon>Mycosphaerellaceae</taxon>
        <taxon>Pseudocercospora</taxon>
    </lineage>
</organism>
<keyword evidence="1" id="KW-1133">Transmembrane helix</keyword>
<protein>
    <recommendedName>
        <fullName evidence="4">P-loop containing nucleoside triphosphate hydrolase protein</fullName>
    </recommendedName>
</protein>
<accession>A0A8H6VNJ1</accession>
<dbReference type="OrthoDB" id="3636584at2759"/>
<keyword evidence="3" id="KW-1185">Reference proteome</keyword>
<feature type="transmembrane region" description="Helical" evidence="1">
    <location>
        <begin position="251"/>
        <end position="273"/>
    </location>
</feature>
<dbReference type="PANTHER" id="PTHR36978">
    <property type="entry name" value="P-LOOP CONTAINING NUCLEOTIDE TRIPHOSPHATE HYDROLASE"/>
    <property type="match status" value="1"/>
</dbReference>
<dbReference type="EMBL" id="JABCIY010000091">
    <property type="protein sequence ID" value="KAF7193205.1"/>
    <property type="molecule type" value="Genomic_DNA"/>
</dbReference>
<dbReference type="InterPro" id="IPR027417">
    <property type="entry name" value="P-loop_NTPase"/>
</dbReference>
<sequence>MKPKAKMESLPKWLESTLYPTKPLPPGSRTKQMKVLALGLSRSGTDSLRNALQILDYNHVYHGFDVPTSDDPAVSRAWTELGRKKFDRRDGIRKEDLDVLLGDCEAVTDQPCACFAEELLTAYPNAKVILNYRDVDSWYTSIENTFGKYMSTWEFRYLSYFETSLYWLRQVFMMYEKGYYQGSILGNGRRVHEEHYARLRELLEEEHREFLEWRVQDGWDVPDEEFPNGNTPSQSAERGARVRKAATARAYRNLTAFALCIGAFVVGGSALLLRDHLAAAKGGSF</sequence>
<evidence type="ECO:0008006" key="4">
    <source>
        <dbReference type="Google" id="ProtNLM"/>
    </source>
</evidence>
<dbReference type="Proteomes" id="UP000660729">
    <property type="component" value="Unassembled WGS sequence"/>
</dbReference>
<reference evidence="2" key="1">
    <citation type="submission" date="2020-04" db="EMBL/GenBank/DDBJ databases">
        <title>Draft genome resource of the tomato pathogen Pseudocercospora fuligena.</title>
        <authorList>
            <person name="Zaccaron A."/>
        </authorList>
    </citation>
    <scope>NUCLEOTIDE SEQUENCE</scope>
    <source>
        <strain evidence="2">PF001</strain>
    </source>
</reference>
<proteinExistence type="predicted"/>
<gene>
    <name evidence="2" type="ORF">HII31_05431</name>
</gene>